<evidence type="ECO:0000256" key="9">
    <source>
        <dbReference type="SAM" id="MobiDB-lite"/>
    </source>
</evidence>
<dbReference type="GO" id="GO:0071562">
    <property type="term" value="P:nucleus-vacuole junction assembly"/>
    <property type="evidence" value="ECO:0007669"/>
    <property type="project" value="InterPro"/>
</dbReference>
<feature type="region of interest" description="Disordered" evidence="9">
    <location>
        <begin position="1"/>
        <end position="30"/>
    </location>
</feature>
<feature type="coiled-coil region" evidence="8">
    <location>
        <begin position="527"/>
        <end position="561"/>
    </location>
</feature>
<name>A0A7S4NY77_GUITH</name>
<keyword evidence="4" id="KW-0677">Repeat</keyword>
<proteinExistence type="inferred from homology"/>
<dbReference type="InterPro" id="IPR011989">
    <property type="entry name" value="ARM-like"/>
</dbReference>
<evidence type="ECO:0000256" key="1">
    <source>
        <dbReference type="ARBA" id="ARBA00004592"/>
    </source>
</evidence>
<organism evidence="10">
    <name type="scientific">Guillardia theta</name>
    <name type="common">Cryptophyte</name>
    <name type="synonym">Cryptomonas phi</name>
    <dbReference type="NCBI Taxonomy" id="55529"/>
    <lineage>
        <taxon>Eukaryota</taxon>
        <taxon>Cryptophyceae</taxon>
        <taxon>Pyrenomonadales</taxon>
        <taxon>Geminigeraceae</taxon>
        <taxon>Guillardia</taxon>
    </lineage>
</organism>
<dbReference type="EMBL" id="HBKN01031364">
    <property type="protein sequence ID" value="CAE2316198.1"/>
    <property type="molecule type" value="Transcribed_RNA"/>
</dbReference>
<dbReference type="SUPFAM" id="SSF48371">
    <property type="entry name" value="ARM repeat"/>
    <property type="match status" value="2"/>
</dbReference>
<gene>
    <name evidence="10" type="ORF">GTHE00462_LOCUS24366</name>
</gene>
<comment type="subcellular location">
    <subcellularLocation>
        <location evidence="1">Vacuole membrane</location>
        <topology evidence="1">Lipid-anchor</topology>
    </subcellularLocation>
</comment>
<dbReference type="InterPro" id="IPR016024">
    <property type="entry name" value="ARM-type_fold"/>
</dbReference>
<dbReference type="GO" id="GO:0043495">
    <property type="term" value="F:protein-membrane adaptor activity"/>
    <property type="evidence" value="ECO:0007669"/>
    <property type="project" value="InterPro"/>
</dbReference>
<evidence type="ECO:0000256" key="7">
    <source>
        <dbReference type="ARBA" id="ARBA00026209"/>
    </source>
</evidence>
<accession>A0A7S4NY77</accession>
<dbReference type="PANTHER" id="PTHR47249:SF1">
    <property type="entry name" value="VACUOLAR PROTEIN 8"/>
    <property type="match status" value="1"/>
</dbReference>
<evidence type="ECO:0000256" key="8">
    <source>
        <dbReference type="SAM" id="Coils"/>
    </source>
</evidence>
<reference evidence="10" key="1">
    <citation type="submission" date="2021-01" db="EMBL/GenBank/DDBJ databases">
        <authorList>
            <person name="Corre E."/>
            <person name="Pelletier E."/>
            <person name="Niang G."/>
            <person name="Scheremetjew M."/>
            <person name="Finn R."/>
            <person name="Kale V."/>
            <person name="Holt S."/>
            <person name="Cochrane G."/>
            <person name="Meng A."/>
            <person name="Brown T."/>
            <person name="Cohen L."/>
        </authorList>
    </citation>
    <scope>NUCLEOTIDE SEQUENCE</scope>
    <source>
        <strain evidence="10">CCMP 2712</strain>
    </source>
</reference>
<keyword evidence="5" id="KW-0472">Membrane</keyword>
<evidence type="ECO:0000256" key="4">
    <source>
        <dbReference type="ARBA" id="ARBA00022737"/>
    </source>
</evidence>
<dbReference type="InterPro" id="IPR000225">
    <property type="entry name" value="Armadillo"/>
</dbReference>
<keyword evidence="8" id="KW-0175">Coiled coil</keyword>
<dbReference type="PANTHER" id="PTHR47249">
    <property type="entry name" value="VACUOLAR PROTEIN 8"/>
    <property type="match status" value="1"/>
</dbReference>
<keyword evidence="3" id="KW-0926">Vacuole</keyword>
<evidence type="ECO:0000256" key="3">
    <source>
        <dbReference type="ARBA" id="ARBA00022554"/>
    </source>
</evidence>
<evidence type="ECO:0000256" key="6">
    <source>
        <dbReference type="ARBA" id="ARBA00023288"/>
    </source>
</evidence>
<evidence type="ECO:0000313" key="10">
    <source>
        <dbReference type="EMBL" id="CAE2316198.1"/>
    </source>
</evidence>
<dbReference type="GO" id="GO:0005774">
    <property type="term" value="C:vacuolar membrane"/>
    <property type="evidence" value="ECO:0007669"/>
    <property type="project" value="UniProtKB-SubCell"/>
</dbReference>
<evidence type="ECO:0000256" key="2">
    <source>
        <dbReference type="ARBA" id="ARBA00005462"/>
    </source>
</evidence>
<dbReference type="Gene3D" id="1.25.10.10">
    <property type="entry name" value="Leucine-rich Repeat Variant"/>
    <property type="match status" value="2"/>
</dbReference>
<evidence type="ECO:0000256" key="5">
    <source>
        <dbReference type="ARBA" id="ARBA00023136"/>
    </source>
</evidence>
<feature type="compositionally biased region" description="Basic and acidic residues" evidence="9">
    <location>
        <begin position="1"/>
        <end position="26"/>
    </location>
</feature>
<sequence>MTEERKMAEDRRMATREREDIMEASKRGPSGPWPNPSFKFLVGWLKLEELEYHSQPHGSKTAIIHDSALPLRITCSKSFQSGATQVEISSQQDALDIFDAASSDHPLVLVEDSKVPERRIEVIARQGNLLFLNPTGTAGASSQVFQGIQAHACQPAAMYQPLYHRNIINYYPSIKFSTDKYMYIQENSMLARQLSGNVKESSFSIFIVCKSYLSQGNSPWPIFTLLDSESGWSLELQVAIEQSFDGKKTYEPRFKVHAGKESCVTEGDDPTKFSIVLLRKVGSQISMYINGCRNVPSGHVDLSQSPEASAYFTHVLFGLDADGRKYFDGEIVEFIAFADRLKHSQIDQVGRYLSRKFGLDWVWSPRKQKQVVNSLQTQESSQDLIEVEPARRDRSLADVVKSVYLPEQSIQSLERLTVEARSQQKRSFISSKISWDVLFDFLGSSITSLKLSCLKLMRILAEELRARTEIARREGMKTLLELCEPRWKEGLKTILKEKEDYVRSCEEGITAAKAQLKEGGRGEMTMLLRNKSVLKQAEQMLEEAKSEVEGVKKRMETGNEEMNIEAMIRESTNVLGALCEREDRFCSEFLQRGGIEVMMRVLDTPNVPIQTSVCALSGALVKDQSVAQELMTRGLASCLIKYMHVDDPHLQLEAASAVLRMCKHKQLIRQLVALHILPPLEKLLGSPHADSNAIACEMLVALSASEEQVRSQVAEQERIVESLVGCLQSKHVSTCRHAVRALSFLALNDSALDLIHRHRLSLRDLNGKGDPELTTSALLLLLNSSRKLQYARMYIDGALVDELVKLGSSSRVDQQHLVCGVFANLCLPPVKSSVLLNSPVISFLISTLQHGPYHARYFACKALKRLSWTAEHASTIVSSNAIPPLVKLAGTPRTLICEPDESVSDGETVHLDLHMQASRVLAALAVCMDVHVLLVKGGALGFIVGLCRSSVPKYRREGATTLANIAEIRADADCMLQMVQGGAIEALQGLTESKDDFTGAEAIRALSFLLNFDSGWAE</sequence>
<dbReference type="SMART" id="SM00185">
    <property type="entry name" value="ARM"/>
    <property type="match status" value="5"/>
</dbReference>
<protein>
    <recommendedName>
        <fullName evidence="7">Vacuolar protein 8</fullName>
    </recommendedName>
</protein>
<comment type="similarity">
    <text evidence="2">Belongs to the beta-catenin family.</text>
</comment>
<dbReference type="AlphaFoldDB" id="A0A7S4NY77"/>
<keyword evidence="6" id="KW-0449">Lipoprotein</keyword>
<dbReference type="InterPro" id="IPR045156">
    <property type="entry name" value="Vac8"/>
</dbReference>